<evidence type="ECO:0000313" key="7">
    <source>
        <dbReference type="EMBL" id="BDE06168.1"/>
    </source>
</evidence>
<dbReference type="Proteomes" id="UP001317532">
    <property type="component" value="Chromosome"/>
</dbReference>
<proteinExistence type="inferred from homology"/>
<protein>
    <recommendedName>
        <fullName evidence="6">Mutator family transposase</fullName>
    </recommendedName>
</protein>
<evidence type="ECO:0000256" key="2">
    <source>
        <dbReference type="ARBA" id="ARBA00010961"/>
    </source>
</evidence>
<dbReference type="PANTHER" id="PTHR33217:SF7">
    <property type="entry name" value="TRANSPOSASE FOR INSERTION SEQUENCE ELEMENT IS1081"/>
    <property type="match status" value="1"/>
</dbReference>
<evidence type="ECO:0000256" key="1">
    <source>
        <dbReference type="ARBA" id="ARBA00002190"/>
    </source>
</evidence>
<dbReference type="GO" id="GO:0003677">
    <property type="term" value="F:DNA binding"/>
    <property type="evidence" value="ECO:0007669"/>
    <property type="project" value="UniProtKB-UniRule"/>
</dbReference>
<dbReference type="AlphaFoldDB" id="A0AAN1XVF0"/>
<reference evidence="7 8" key="1">
    <citation type="journal article" date="2022" name="ISME Commun">
        <title>Vulcanimicrobium alpinus gen. nov. sp. nov., the first cultivated representative of the candidate phylum 'Eremiobacterota', is a metabolically versatile aerobic anoxygenic phototroph.</title>
        <authorList>
            <person name="Yabe S."/>
            <person name="Muto K."/>
            <person name="Abe K."/>
            <person name="Yokota A."/>
            <person name="Staudigel H."/>
            <person name="Tebo B.M."/>
        </authorList>
    </citation>
    <scope>NUCLEOTIDE SEQUENCE [LARGE SCALE GENOMIC DNA]</scope>
    <source>
        <strain evidence="7 8">WC8-2</strain>
    </source>
</reference>
<keyword evidence="4 6" id="KW-0238">DNA-binding</keyword>
<name>A0AAN1XVF0_UNVUL</name>
<gene>
    <name evidence="7" type="ORF">WPS_14440</name>
</gene>
<dbReference type="GO" id="GO:0004803">
    <property type="term" value="F:transposase activity"/>
    <property type="evidence" value="ECO:0007669"/>
    <property type="project" value="UniProtKB-UniRule"/>
</dbReference>
<dbReference type="GO" id="GO:0006313">
    <property type="term" value="P:DNA transposition"/>
    <property type="evidence" value="ECO:0007669"/>
    <property type="project" value="UniProtKB-UniRule"/>
</dbReference>
<accession>A0AAN1XVF0</accession>
<evidence type="ECO:0000256" key="3">
    <source>
        <dbReference type="ARBA" id="ARBA00022578"/>
    </source>
</evidence>
<evidence type="ECO:0000313" key="8">
    <source>
        <dbReference type="Proteomes" id="UP001317532"/>
    </source>
</evidence>
<keyword evidence="5 6" id="KW-0233">DNA recombination</keyword>
<keyword evidence="3 6" id="KW-0815">Transposition</keyword>
<comment type="similarity">
    <text evidence="2 6">Belongs to the transposase mutator family.</text>
</comment>
<dbReference type="KEGG" id="vab:WPS_14440"/>
<dbReference type="PANTHER" id="PTHR33217">
    <property type="entry name" value="TRANSPOSASE FOR INSERTION SEQUENCE ELEMENT IS1081"/>
    <property type="match status" value="1"/>
</dbReference>
<evidence type="ECO:0000256" key="5">
    <source>
        <dbReference type="ARBA" id="ARBA00023172"/>
    </source>
</evidence>
<evidence type="ECO:0000256" key="4">
    <source>
        <dbReference type="ARBA" id="ARBA00023125"/>
    </source>
</evidence>
<sequence length="132" mass="14956">MLDALPGGSMAKESVPPSALVDNLVAVVSEPQLADLRELLALVLDRAMQLEIEQRAGAGRYERSDERRTYRNGTRPRRFDTRLGTLDLAVPKLRFGGYVPAFLERRSRSERVSHWRSRKPLRAFCRPGPRSP</sequence>
<dbReference type="EMBL" id="AP025523">
    <property type="protein sequence ID" value="BDE06168.1"/>
    <property type="molecule type" value="Genomic_DNA"/>
</dbReference>
<keyword evidence="8" id="KW-1185">Reference proteome</keyword>
<dbReference type="InterPro" id="IPR001207">
    <property type="entry name" value="Transposase_mutator"/>
</dbReference>
<organism evidence="7 8">
    <name type="scientific">Vulcanimicrobium alpinum</name>
    <dbReference type="NCBI Taxonomy" id="3016050"/>
    <lineage>
        <taxon>Bacteria</taxon>
        <taxon>Bacillati</taxon>
        <taxon>Vulcanimicrobiota</taxon>
        <taxon>Vulcanimicrobiia</taxon>
        <taxon>Vulcanimicrobiales</taxon>
        <taxon>Vulcanimicrobiaceae</taxon>
        <taxon>Vulcanimicrobium</taxon>
    </lineage>
</organism>
<comment type="function">
    <text evidence="1 6">Required for the transposition of the insertion element.</text>
</comment>
<evidence type="ECO:0000256" key="6">
    <source>
        <dbReference type="RuleBase" id="RU365089"/>
    </source>
</evidence>
<keyword evidence="6" id="KW-0814">Transposable element</keyword>
<dbReference type="Pfam" id="PF00872">
    <property type="entry name" value="Transposase_mut"/>
    <property type="match status" value="1"/>
</dbReference>